<protein>
    <submittedName>
        <fullName evidence="16">Uncharacterized protein</fullName>
    </submittedName>
</protein>
<keyword evidence="3" id="KW-0597">Phosphoprotein</keyword>
<dbReference type="Proteomes" id="UP000261560">
    <property type="component" value="Unplaced"/>
</dbReference>
<feature type="disulfide bond" evidence="14">
    <location>
        <begin position="316"/>
        <end position="331"/>
    </location>
</feature>
<sequence>IEMPVQNFCREQITVYIFLSLFRLLLDEVEKAAETPKPSCSFPSVQCPDSTICINPAQLCDGIRDCPDGSDENCVKNCADESDFLCKDRRSCVSKSLLCDGRSHCYDGSDEANCQSVAAPESKSAVLQCRMGSRPCDDGKECVLYSHVCDGEEDCLDGSDEKECQETCKQGEFQCAHGKMCIPESEVCDGRPQCQDRSDELDCWEKTKSCEFRCADGKRCIPQKFLCDGEMDCLDGSDEVECGTPLAPTGSTVPTSVCAAPSFQCAHGNRCIPQKGVCDGQRDCQDGSDEINCLVPCSLYQFRCTSGQCVSEALRCDGYPDCRDRSDEAGCAKQPRCPAQLRCPHSHECLQEEWLCDGEEDCKDGSDEKVRTEKQTGTHLKTK</sequence>
<dbReference type="SMART" id="SM00192">
    <property type="entry name" value="LDLa"/>
    <property type="match status" value="8"/>
</dbReference>
<feature type="disulfide bond" evidence="14">
    <location>
        <begin position="99"/>
        <end position="114"/>
    </location>
</feature>
<feature type="disulfide bond" evidence="14">
    <location>
        <begin position="337"/>
        <end position="349"/>
    </location>
</feature>
<dbReference type="GO" id="GO:0016192">
    <property type="term" value="P:vesicle-mediated transport"/>
    <property type="evidence" value="ECO:0007669"/>
    <property type="project" value="UniProtKB-ARBA"/>
</dbReference>
<feature type="region of interest" description="Disordered" evidence="15">
    <location>
        <begin position="362"/>
        <end position="383"/>
    </location>
</feature>
<evidence type="ECO:0000256" key="3">
    <source>
        <dbReference type="ARBA" id="ARBA00022553"/>
    </source>
</evidence>
<evidence type="ECO:0000256" key="10">
    <source>
        <dbReference type="ARBA" id="ARBA00023157"/>
    </source>
</evidence>
<dbReference type="GO" id="GO:0005886">
    <property type="term" value="C:plasma membrane"/>
    <property type="evidence" value="ECO:0007669"/>
    <property type="project" value="TreeGrafter"/>
</dbReference>
<dbReference type="InterPro" id="IPR050685">
    <property type="entry name" value="LDLR"/>
</dbReference>
<keyword evidence="4" id="KW-0812">Transmembrane</keyword>
<accession>A0A3B3CRZ0</accession>
<dbReference type="Gene3D" id="4.10.400.10">
    <property type="entry name" value="Low-density Lipoprotein Receptor"/>
    <property type="match status" value="8"/>
</dbReference>
<dbReference type="InterPro" id="IPR023415">
    <property type="entry name" value="LDLR_class-A_CS"/>
</dbReference>
<keyword evidence="10 14" id="KW-1015">Disulfide bond</keyword>
<evidence type="ECO:0000256" key="1">
    <source>
        <dbReference type="ARBA" id="ARBA00004167"/>
    </source>
</evidence>
<keyword evidence="7" id="KW-0967">Endosome</keyword>
<feature type="disulfide bond" evidence="14">
    <location>
        <begin position="227"/>
        <end position="242"/>
    </location>
</feature>
<feature type="disulfide bond" evidence="14">
    <location>
        <begin position="304"/>
        <end position="322"/>
    </location>
</feature>
<dbReference type="GeneTree" id="ENSGT00940000162544"/>
<evidence type="ECO:0000256" key="14">
    <source>
        <dbReference type="PROSITE-ProRule" id="PRU00124"/>
    </source>
</evidence>
<evidence type="ECO:0000256" key="5">
    <source>
        <dbReference type="ARBA" id="ARBA00022729"/>
    </source>
</evidence>
<dbReference type="GO" id="GO:0031904">
    <property type="term" value="C:endosome lumen"/>
    <property type="evidence" value="ECO:0007669"/>
    <property type="project" value="UniProtKB-SubCell"/>
</dbReference>
<proteinExistence type="predicted"/>
<dbReference type="CDD" id="cd00112">
    <property type="entry name" value="LDLa"/>
    <property type="match status" value="8"/>
</dbReference>
<reference evidence="16" key="2">
    <citation type="submission" date="2025-09" db="UniProtKB">
        <authorList>
            <consortium name="Ensembl"/>
        </authorList>
    </citation>
    <scope>IDENTIFICATION</scope>
</reference>
<keyword evidence="9" id="KW-0472">Membrane</keyword>
<organism evidence="16 17">
    <name type="scientific">Oryzias melastigma</name>
    <name type="common">Marine medaka</name>
    <dbReference type="NCBI Taxonomy" id="30732"/>
    <lineage>
        <taxon>Eukaryota</taxon>
        <taxon>Metazoa</taxon>
        <taxon>Chordata</taxon>
        <taxon>Craniata</taxon>
        <taxon>Vertebrata</taxon>
        <taxon>Euteleostomi</taxon>
        <taxon>Actinopterygii</taxon>
        <taxon>Neopterygii</taxon>
        <taxon>Teleostei</taxon>
        <taxon>Neoteleostei</taxon>
        <taxon>Acanthomorphata</taxon>
        <taxon>Ovalentaria</taxon>
        <taxon>Atherinomorphae</taxon>
        <taxon>Beloniformes</taxon>
        <taxon>Adrianichthyidae</taxon>
        <taxon>Oryziinae</taxon>
        <taxon>Oryzias</taxon>
    </lineage>
</organism>
<keyword evidence="8" id="KW-1133">Transmembrane helix</keyword>
<dbReference type="FunFam" id="4.10.400.10:FF:000034">
    <property type="entry name" value="Low-density lipoprotein receptor-related protein 2"/>
    <property type="match status" value="1"/>
</dbReference>
<evidence type="ECO:0000256" key="4">
    <source>
        <dbReference type="ARBA" id="ARBA00022692"/>
    </source>
</evidence>
<dbReference type="Ensembl" id="ENSOMET00000029214.1">
    <property type="protein sequence ID" value="ENSOMEP00000019869.1"/>
    <property type="gene ID" value="ENSOMEG00000021690.1"/>
</dbReference>
<dbReference type="AlphaFoldDB" id="A0A3B3CRZ0"/>
<dbReference type="STRING" id="30732.ENSOMEP00000019869"/>
<dbReference type="PROSITE" id="PS50068">
    <property type="entry name" value="LDLRA_2"/>
    <property type="match status" value="8"/>
</dbReference>
<evidence type="ECO:0000256" key="11">
    <source>
        <dbReference type="ARBA" id="ARBA00023170"/>
    </source>
</evidence>
<dbReference type="FunFam" id="4.10.400.10:FF:000045">
    <property type="entry name" value="Low-density lipoprotein receptor-related protein 2"/>
    <property type="match status" value="1"/>
</dbReference>
<comment type="caution">
    <text evidence="14">Lacks conserved residue(s) required for the propagation of feature annotation.</text>
</comment>
<evidence type="ECO:0000256" key="13">
    <source>
        <dbReference type="ARBA" id="ARBA00046273"/>
    </source>
</evidence>
<keyword evidence="12" id="KW-0325">Glycoprotein</keyword>
<feature type="compositionally biased region" description="Basic and acidic residues" evidence="15">
    <location>
        <begin position="363"/>
        <end position="376"/>
    </location>
</feature>
<evidence type="ECO:0000256" key="7">
    <source>
        <dbReference type="ARBA" id="ARBA00022753"/>
    </source>
</evidence>
<evidence type="ECO:0000313" key="17">
    <source>
        <dbReference type="Proteomes" id="UP000261560"/>
    </source>
</evidence>
<dbReference type="OMA" id="NCEIALC"/>
<feature type="disulfide bond" evidence="14">
    <location>
        <begin position="188"/>
        <end position="203"/>
    </location>
</feature>
<dbReference type="FunFam" id="4.10.400.10:FF:000002">
    <property type="entry name" value="Low-density lipoprotein receptor-related protein 1"/>
    <property type="match status" value="1"/>
</dbReference>
<dbReference type="PRINTS" id="PR00261">
    <property type="entry name" value="LDLRECEPTOR"/>
</dbReference>
<evidence type="ECO:0000256" key="15">
    <source>
        <dbReference type="SAM" id="MobiDB-lite"/>
    </source>
</evidence>
<dbReference type="InterPro" id="IPR002172">
    <property type="entry name" value="LDrepeatLR_classA_rpt"/>
</dbReference>
<evidence type="ECO:0000256" key="6">
    <source>
        <dbReference type="ARBA" id="ARBA00022737"/>
    </source>
</evidence>
<dbReference type="PROSITE" id="PS01209">
    <property type="entry name" value="LDLRA_1"/>
    <property type="match status" value="4"/>
</dbReference>
<keyword evidence="11" id="KW-0675">Receptor</keyword>
<feature type="disulfide bond" evidence="14">
    <location>
        <begin position="278"/>
        <end position="293"/>
    </location>
</feature>
<dbReference type="InterPro" id="IPR036055">
    <property type="entry name" value="LDL_receptor-like_sf"/>
</dbReference>
<evidence type="ECO:0000256" key="12">
    <source>
        <dbReference type="ARBA" id="ARBA00023180"/>
    </source>
</evidence>
<reference evidence="16" key="1">
    <citation type="submission" date="2025-08" db="UniProtKB">
        <authorList>
            <consortium name="Ensembl"/>
        </authorList>
    </citation>
    <scope>IDENTIFICATION</scope>
</reference>
<evidence type="ECO:0000256" key="2">
    <source>
        <dbReference type="ARBA" id="ARBA00004308"/>
    </source>
</evidence>
<name>A0A3B3CRZ0_ORYME</name>
<keyword evidence="6" id="KW-0677">Repeat</keyword>
<keyword evidence="5" id="KW-0732">Signal</keyword>
<dbReference type="SUPFAM" id="SSF57424">
    <property type="entry name" value="LDL receptor-like module"/>
    <property type="match status" value="8"/>
</dbReference>
<feature type="disulfide bond" evidence="14">
    <location>
        <begin position="297"/>
        <end position="309"/>
    </location>
</feature>
<evidence type="ECO:0000256" key="9">
    <source>
        <dbReference type="ARBA" id="ARBA00023136"/>
    </source>
</evidence>
<keyword evidence="17" id="KW-1185">Reference proteome</keyword>
<dbReference type="PANTHER" id="PTHR24270">
    <property type="entry name" value="LOW-DENSITY LIPOPROTEIN RECEPTOR-RELATED"/>
    <property type="match status" value="1"/>
</dbReference>
<feature type="disulfide bond" evidence="14">
    <location>
        <begin position="149"/>
        <end position="164"/>
    </location>
</feature>
<evidence type="ECO:0000256" key="8">
    <source>
        <dbReference type="ARBA" id="ARBA00022989"/>
    </source>
</evidence>
<dbReference type="Pfam" id="PF00057">
    <property type="entry name" value="Ldl_recept_a"/>
    <property type="match status" value="7"/>
</dbReference>
<evidence type="ECO:0000313" key="16">
    <source>
        <dbReference type="Ensembl" id="ENSOMEP00000019869.1"/>
    </source>
</evidence>
<dbReference type="PaxDb" id="30732-ENSOMEP00000019869"/>
<comment type="subcellular location">
    <subcellularLocation>
        <location evidence="2">Endomembrane system</location>
    </subcellularLocation>
    <subcellularLocation>
        <location evidence="13">Endosome lumen</location>
    </subcellularLocation>
    <subcellularLocation>
        <location evidence="1">Membrane</location>
        <topology evidence="1">Single-pass membrane protein</topology>
    </subcellularLocation>
</comment>